<dbReference type="EMBL" id="JBHTGL010000008">
    <property type="protein sequence ID" value="MFD0623625.1"/>
    <property type="molecule type" value="Genomic_DNA"/>
</dbReference>
<sequence length="45" mass="4092">MTAGVPAGVPAARLSGGRASAALPSAALPPAAGPGKLCDAAAPRP</sequence>
<gene>
    <name evidence="2" type="ORF">ACFQ2K_13420</name>
    <name evidence="3" type="ORF">ACFQ2K_52955</name>
</gene>
<accession>A0ABW2WUK4</accession>
<dbReference type="Proteomes" id="UP001596915">
    <property type="component" value="Unassembled WGS sequence"/>
</dbReference>
<organism evidence="2 4">
    <name type="scientific">Streptomyces sanglieri</name>
    <dbReference type="NCBI Taxonomy" id="193460"/>
    <lineage>
        <taxon>Bacteria</taxon>
        <taxon>Bacillati</taxon>
        <taxon>Actinomycetota</taxon>
        <taxon>Actinomycetes</taxon>
        <taxon>Kitasatosporales</taxon>
        <taxon>Streptomycetaceae</taxon>
        <taxon>Streptomyces</taxon>
    </lineage>
</organism>
<evidence type="ECO:0000313" key="4">
    <source>
        <dbReference type="Proteomes" id="UP001596915"/>
    </source>
</evidence>
<feature type="compositionally biased region" description="Low complexity" evidence="1">
    <location>
        <begin position="18"/>
        <end position="35"/>
    </location>
</feature>
<reference evidence="2" key="1">
    <citation type="journal article" date="2014" name="Int. J. Syst. Evol. Microbiol.">
        <title>Complete genome of a new Firmicutes species belonging to the dominant human colonic microbiota ('Ruminococcus bicirculans') reveals two chromosomes and a selective capacity to utilize plant glucans.</title>
        <authorList>
            <consortium name="NISC Comparative Sequencing Program"/>
            <person name="Wegmann U."/>
            <person name="Louis P."/>
            <person name="Goesmann A."/>
            <person name="Henrissat B."/>
            <person name="Duncan S.H."/>
            <person name="Flint H.J."/>
        </authorList>
    </citation>
    <scope>NUCLEOTIDE SEQUENCE</scope>
    <source>
        <strain evidence="2">JCM 12607</strain>
    </source>
</reference>
<name>A0ABW2WUK4_9ACTN</name>
<dbReference type="EMBL" id="JBHTGL010000012">
    <property type="protein sequence ID" value="MFD0630005.1"/>
    <property type="molecule type" value="Genomic_DNA"/>
</dbReference>
<comment type="caution">
    <text evidence="2">The sequence shown here is derived from an EMBL/GenBank/DDBJ whole genome shotgun (WGS) entry which is preliminary data.</text>
</comment>
<evidence type="ECO:0000313" key="2">
    <source>
        <dbReference type="EMBL" id="MFD0623625.1"/>
    </source>
</evidence>
<evidence type="ECO:0000256" key="1">
    <source>
        <dbReference type="SAM" id="MobiDB-lite"/>
    </source>
</evidence>
<keyword evidence="4" id="KW-1185">Reference proteome</keyword>
<feature type="region of interest" description="Disordered" evidence="1">
    <location>
        <begin position="18"/>
        <end position="45"/>
    </location>
</feature>
<proteinExistence type="predicted"/>
<reference evidence="2" key="3">
    <citation type="submission" date="2024-09" db="EMBL/GenBank/DDBJ databases">
        <authorList>
            <person name="Sun Q."/>
            <person name="Mori K."/>
        </authorList>
    </citation>
    <scope>NUCLEOTIDE SEQUENCE</scope>
    <source>
        <strain evidence="2">JCM 12607</strain>
    </source>
</reference>
<reference evidence="4" key="2">
    <citation type="journal article" date="2019" name="Int. J. Syst. Evol. Microbiol.">
        <title>The Global Catalogue of Microorganisms (GCM) 10K type strain sequencing project: providing services to taxonomists for standard genome sequencing and annotation.</title>
        <authorList>
            <consortium name="The Broad Institute Genomics Platform"/>
            <consortium name="The Broad Institute Genome Sequencing Center for Infectious Disease"/>
            <person name="Wu L."/>
            <person name="Ma J."/>
        </authorList>
    </citation>
    <scope>NUCLEOTIDE SEQUENCE [LARGE SCALE GENOMIC DNA]</scope>
    <source>
        <strain evidence="4">JCM 12607</strain>
    </source>
</reference>
<evidence type="ECO:0000313" key="3">
    <source>
        <dbReference type="EMBL" id="MFD0630005.1"/>
    </source>
</evidence>
<protein>
    <submittedName>
        <fullName evidence="2">Uncharacterized protein</fullName>
    </submittedName>
</protein>